<dbReference type="Proteomes" id="UP000034665">
    <property type="component" value="Unassembled WGS sequence"/>
</dbReference>
<reference evidence="3 4" key="1">
    <citation type="journal article" date="2015" name="Nature">
        <title>rRNA introns, odd ribosomes, and small enigmatic genomes across a large radiation of phyla.</title>
        <authorList>
            <person name="Brown C.T."/>
            <person name="Hug L.A."/>
            <person name="Thomas B.C."/>
            <person name="Sharon I."/>
            <person name="Castelle C.J."/>
            <person name="Singh A."/>
            <person name="Wilkins M.J."/>
            <person name="Williams K.H."/>
            <person name="Banfield J.F."/>
        </authorList>
    </citation>
    <scope>NUCLEOTIDE SEQUENCE [LARGE SCALE GENOMIC DNA]</scope>
</reference>
<name>A0A0G0QQD8_9BACT</name>
<dbReference type="InterPro" id="IPR036291">
    <property type="entry name" value="NAD(P)-bd_dom_sf"/>
</dbReference>
<comment type="similarity">
    <text evidence="1">Belongs to the NAD(P)-dependent epimerase/dehydratase family.</text>
</comment>
<dbReference type="AlphaFoldDB" id="A0A0G0QQD8"/>
<dbReference type="Pfam" id="PF01370">
    <property type="entry name" value="Epimerase"/>
    <property type="match status" value="1"/>
</dbReference>
<gene>
    <name evidence="3" type="ORF">UT41_C0001G0129</name>
</gene>
<evidence type="ECO:0000256" key="1">
    <source>
        <dbReference type="ARBA" id="ARBA00007637"/>
    </source>
</evidence>
<accession>A0A0G0QQD8</accession>
<feature type="domain" description="NAD-dependent epimerase/dehydratase" evidence="2">
    <location>
        <begin position="10"/>
        <end position="219"/>
    </location>
</feature>
<dbReference type="SUPFAM" id="SSF51735">
    <property type="entry name" value="NAD(P)-binding Rossmann-fold domains"/>
    <property type="match status" value="1"/>
</dbReference>
<comment type="caution">
    <text evidence="3">The sequence shown here is derived from an EMBL/GenBank/DDBJ whole genome shotgun (WGS) entry which is preliminary data.</text>
</comment>
<dbReference type="EMBL" id="LBWR01000001">
    <property type="protein sequence ID" value="KKR12585.1"/>
    <property type="molecule type" value="Genomic_DNA"/>
</dbReference>
<evidence type="ECO:0000313" key="3">
    <source>
        <dbReference type="EMBL" id="KKR12585.1"/>
    </source>
</evidence>
<organism evidence="3 4">
    <name type="scientific">Candidatus Wolfebacteria bacterium GW2011_GWC2_39_22</name>
    <dbReference type="NCBI Taxonomy" id="1619013"/>
    <lineage>
        <taxon>Bacteria</taxon>
        <taxon>Candidatus Wolfeibacteriota</taxon>
    </lineage>
</organism>
<dbReference type="Gene3D" id="3.40.50.720">
    <property type="entry name" value="NAD(P)-binding Rossmann-like Domain"/>
    <property type="match status" value="1"/>
</dbReference>
<dbReference type="InterPro" id="IPR001509">
    <property type="entry name" value="Epimerase_deHydtase"/>
</dbReference>
<proteinExistence type="inferred from homology"/>
<evidence type="ECO:0000259" key="2">
    <source>
        <dbReference type="Pfam" id="PF01370"/>
    </source>
</evidence>
<sequence>MNKDKKTITILITGSNGFVGRNLAELFLQNNYTVLAPLKDELNLIDIGEVERFFVKNHIDVIIHSATTSLVGKTYPPEVCENNLRMFFNLQKQMTPSMKLINFGSGSEYGRSYWHKKMPEEYFDEHIPEDSHSYSKYLVSKYIRDINSEQLTSLRVFGIFGKYEDYRYKFIANAIVKSLLGMPIVINQNVVYDYLYINDLYKIVEYFIHNDTDERIFNVTPTESVDLVTIANSINELSGNTTEIQVLNQGIGVEYSGDNKKLLSEMGDFQFTPLKVAIAELYEYYKAIKDDLDIDAVRQDLYLNYAKDLRDTYFKKDIK</sequence>
<dbReference type="PANTHER" id="PTHR43000">
    <property type="entry name" value="DTDP-D-GLUCOSE 4,6-DEHYDRATASE-RELATED"/>
    <property type="match status" value="1"/>
</dbReference>
<dbReference type="STRING" id="1619013.UT41_C0001G0129"/>
<protein>
    <submittedName>
        <fullName evidence="3">NAD-dependent epimerase/dehydratase</fullName>
    </submittedName>
</protein>
<evidence type="ECO:0000313" key="4">
    <source>
        <dbReference type="Proteomes" id="UP000034665"/>
    </source>
</evidence>